<evidence type="ECO:0000259" key="6">
    <source>
        <dbReference type="PROSITE" id="PS00497"/>
    </source>
</evidence>
<keyword evidence="4" id="KW-0560">Oxidoreductase</keyword>
<dbReference type="EMBL" id="LFBV01000001">
    <property type="protein sequence ID" value="OKH95698.1"/>
    <property type="molecule type" value="Genomic_DNA"/>
</dbReference>
<comment type="cofactor">
    <cofactor evidence="1">
        <name>Cu(2+)</name>
        <dbReference type="ChEBI" id="CHEBI:29036"/>
    </cofactor>
</comment>
<evidence type="ECO:0000259" key="7">
    <source>
        <dbReference type="PROSITE" id="PS00498"/>
    </source>
</evidence>
<evidence type="ECO:0000313" key="8">
    <source>
        <dbReference type="EMBL" id="OKH95698.1"/>
    </source>
</evidence>
<comment type="caution">
    <text evidence="8">The sequence shown here is derived from an EMBL/GenBank/DDBJ whole genome shotgun (WGS) entry which is preliminary data.</text>
</comment>
<dbReference type="PANTHER" id="PTHR11474:SF126">
    <property type="entry name" value="TYROSINASE-LIKE PROTEIN TYR-1-RELATED"/>
    <property type="match status" value="1"/>
</dbReference>
<dbReference type="Pfam" id="PF00264">
    <property type="entry name" value="Tyrosinase"/>
    <property type="match status" value="1"/>
</dbReference>
<comment type="similarity">
    <text evidence="2">Belongs to the tyrosinase family.</text>
</comment>
<dbReference type="InterPro" id="IPR002227">
    <property type="entry name" value="Tyrosinase_Cu-bd"/>
</dbReference>
<dbReference type="RefSeq" id="WP_073783199.1">
    <property type="nucleotide sequence ID" value="NZ_CP108638.1"/>
</dbReference>
<dbReference type="InterPro" id="IPR050316">
    <property type="entry name" value="Tyrosinase/Hemocyanin"/>
</dbReference>
<dbReference type="PROSITE" id="PS00498">
    <property type="entry name" value="TYROSINASE_2"/>
    <property type="match status" value="1"/>
</dbReference>
<dbReference type="InterPro" id="IPR008922">
    <property type="entry name" value="Di-copper_centre_dom_sf"/>
</dbReference>
<dbReference type="Proteomes" id="UP000186455">
    <property type="component" value="Unassembled WGS sequence"/>
</dbReference>
<evidence type="ECO:0000256" key="4">
    <source>
        <dbReference type="ARBA" id="ARBA00023002"/>
    </source>
</evidence>
<keyword evidence="9" id="KW-1185">Reference proteome</keyword>
<reference evidence="8 9" key="1">
    <citation type="submission" date="2015-06" db="EMBL/GenBank/DDBJ databases">
        <title>Cloning and characterization of the uncialamcin biosynthetic gene cluster.</title>
        <authorList>
            <person name="Yan X."/>
            <person name="Huang T."/>
            <person name="Ge H."/>
            <person name="Shen B."/>
        </authorList>
    </citation>
    <scope>NUCLEOTIDE SEQUENCE [LARGE SCALE GENOMIC DNA]</scope>
    <source>
        <strain evidence="8 9">DCA2648</strain>
    </source>
</reference>
<dbReference type="GO" id="GO:0016491">
    <property type="term" value="F:oxidoreductase activity"/>
    <property type="evidence" value="ECO:0007669"/>
    <property type="project" value="UniProtKB-KW"/>
</dbReference>
<sequence>MAHTRKNVTALTRAERKRFVDAVLAMKRRGRYDEFVRLHIEHYVADGEGDRRVAHMAPSFLPWHRRFLLEFERALQREVPGVTVPYWDWTKDRSPRALPWTDDLLGGTGHGPDRRVESGPFARANGWVVRENTTDDDHLARDLGRPSRPFPLPSKEELAYAMEQSAYDVAPWNSTVTSGFRNTLEGWTSARTGDDRWRNHNRVHRWVGGTMLGGASVNDPVFWLHHSFVDLLWSRWRASRPDGAYQPAEPPGIGSVQRGRVVARHERMTPWEETPAAMEDHSRIYRYR</sequence>
<dbReference type="Gene3D" id="1.10.1280.10">
    <property type="entry name" value="Di-copper center containing domain from catechol oxidase"/>
    <property type="match status" value="1"/>
</dbReference>
<feature type="domain" description="Tyrosinase copper-binding" evidence="7">
    <location>
        <begin position="219"/>
        <end position="230"/>
    </location>
</feature>
<evidence type="ECO:0000313" key="9">
    <source>
        <dbReference type="Proteomes" id="UP000186455"/>
    </source>
</evidence>
<feature type="domain" description="Tyrosinase copper-binding" evidence="6">
    <location>
        <begin position="55"/>
        <end position="72"/>
    </location>
</feature>
<dbReference type="AlphaFoldDB" id="A0A1Q4VCZ9"/>
<gene>
    <name evidence="8" type="ORF">AB852_02720</name>
</gene>
<name>A0A1Q4VCZ9_9ACTN</name>
<protein>
    <submittedName>
        <fullName evidence="8">Tyrosinase</fullName>
    </submittedName>
</protein>
<dbReference type="SUPFAM" id="SSF48056">
    <property type="entry name" value="Di-copper centre-containing domain"/>
    <property type="match status" value="1"/>
</dbReference>
<accession>A0A1Q4VCZ9</accession>
<evidence type="ECO:0000256" key="1">
    <source>
        <dbReference type="ARBA" id="ARBA00001973"/>
    </source>
</evidence>
<dbReference type="PROSITE" id="PS00497">
    <property type="entry name" value="TYROSINASE_1"/>
    <property type="match status" value="1"/>
</dbReference>
<dbReference type="STRING" id="1048205.AB852_02720"/>
<proteinExistence type="inferred from homology"/>
<evidence type="ECO:0000256" key="2">
    <source>
        <dbReference type="ARBA" id="ARBA00009928"/>
    </source>
</evidence>
<dbReference type="PRINTS" id="PR00092">
    <property type="entry name" value="TYROSINASE"/>
</dbReference>
<keyword evidence="5" id="KW-0186">Copper</keyword>
<dbReference type="GO" id="GO:0046872">
    <property type="term" value="F:metal ion binding"/>
    <property type="evidence" value="ECO:0007669"/>
    <property type="project" value="UniProtKB-KW"/>
</dbReference>
<keyword evidence="3" id="KW-0479">Metal-binding</keyword>
<organism evidence="8 9">
    <name type="scientific">Streptomyces uncialis</name>
    <dbReference type="NCBI Taxonomy" id="1048205"/>
    <lineage>
        <taxon>Bacteria</taxon>
        <taxon>Bacillati</taxon>
        <taxon>Actinomycetota</taxon>
        <taxon>Actinomycetes</taxon>
        <taxon>Kitasatosporales</taxon>
        <taxon>Streptomycetaceae</taxon>
        <taxon>Streptomyces</taxon>
    </lineage>
</organism>
<evidence type="ECO:0000256" key="3">
    <source>
        <dbReference type="ARBA" id="ARBA00022723"/>
    </source>
</evidence>
<dbReference type="PANTHER" id="PTHR11474">
    <property type="entry name" value="TYROSINASE FAMILY MEMBER"/>
    <property type="match status" value="1"/>
</dbReference>
<evidence type="ECO:0000256" key="5">
    <source>
        <dbReference type="ARBA" id="ARBA00023008"/>
    </source>
</evidence>